<evidence type="ECO:0000256" key="7">
    <source>
        <dbReference type="ARBA" id="ARBA00023048"/>
    </source>
</evidence>
<evidence type="ECO:0000313" key="9">
    <source>
        <dbReference type="Proteomes" id="UP001597557"/>
    </source>
</evidence>
<dbReference type="InterPro" id="IPR050708">
    <property type="entry name" value="T6SS_VgrG/RHS"/>
</dbReference>
<proteinExistence type="inferred from homology"/>
<evidence type="ECO:0000313" key="8">
    <source>
        <dbReference type="EMBL" id="MFD2872654.1"/>
    </source>
</evidence>
<reference evidence="9" key="1">
    <citation type="journal article" date="2019" name="Int. J. Syst. Evol. Microbiol.">
        <title>The Global Catalogue of Microorganisms (GCM) 10K type strain sequencing project: providing services to taxonomists for standard genome sequencing and annotation.</title>
        <authorList>
            <consortium name="The Broad Institute Genomics Platform"/>
            <consortium name="The Broad Institute Genome Sequencing Center for Infectious Disease"/>
            <person name="Wu L."/>
            <person name="Ma J."/>
        </authorList>
    </citation>
    <scope>NUCLEOTIDE SEQUENCE [LARGE SCALE GENOMIC DNA]</scope>
    <source>
        <strain evidence="9">KCTC 22437</strain>
    </source>
</reference>
<dbReference type="InterPro" id="IPR044925">
    <property type="entry name" value="His-Me_finger_sf"/>
</dbReference>
<comment type="caution">
    <text evidence="8">The sequence shown here is derived from an EMBL/GenBank/DDBJ whole genome shotgun (WGS) entry which is preliminary data.</text>
</comment>
<dbReference type="Gene3D" id="3.90.540.10">
    <property type="entry name" value="Colicin/pyocin, DNase domain"/>
    <property type="match status" value="1"/>
</dbReference>
<name>A0ABW5YB91_9SPHI</name>
<accession>A0ABW5YB91</accession>
<dbReference type="RefSeq" id="WP_377184553.1">
    <property type="nucleotide sequence ID" value="NZ_JBHUPD010000002.1"/>
</dbReference>
<evidence type="ECO:0000256" key="3">
    <source>
        <dbReference type="ARBA" id="ARBA00022722"/>
    </source>
</evidence>
<protein>
    <submittedName>
        <fullName evidence="8">RHS repeat-associated core domain-containing protein</fullName>
    </submittedName>
</protein>
<organism evidence="8 9">
    <name type="scientific">Mucilaginibacter ximonensis</name>
    <dbReference type="NCBI Taxonomy" id="538021"/>
    <lineage>
        <taxon>Bacteria</taxon>
        <taxon>Pseudomonadati</taxon>
        <taxon>Bacteroidota</taxon>
        <taxon>Sphingobacteriia</taxon>
        <taxon>Sphingobacteriales</taxon>
        <taxon>Sphingobacteriaceae</taxon>
        <taxon>Mucilaginibacter</taxon>
    </lineage>
</organism>
<evidence type="ECO:0000256" key="1">
    <source>
        <dbReference type="ARBA" id="ARBA00006811"/>
    </source>
</evidence>
<comment type="similarity">
    <text evidence="1">Belongs to the colicin/pyosin nuclease family.</text>
</comment>
<sequence>MTNINNGTLTNDGITQTDPNALFGESITYYETSPLSGATPQYNGNISGMTWRNKIEASGKPGVTTGGQGYTIDYDNVNRLTEADYYTQSGSSFSPNASNAFKEQVTGYDEMGNINRLDRSDKNGFALNSLFYTYGTYGNQLTSIYDNVLHPVMGTFSYDGNGNMTADTYNGITLHYNYLDLVDTVYKGSSKLVFTYDAAGNKLYKQLIVGGTVTSQRHYIEDAEVTATTSLATDGKIESVAMAEGRIVNTGVGGYKYEYNLQDHLFNNRVNFRVEHNGTVNLSQVQNYYPFGETMGDTTINYAISPVDLYQYSGKELQSELDLNTYDFGARQYYPKFARWMSMDPLAVSFEDETPYGYVENNPMNLIDPDGMQPNGGSLNPSKWSGPTGSFSSGSTGAAYPTGWGLGLLSGFFQGKKAAKAFDIRNTVVAVQDWTSMPKPHIGIPAPQNSTVTQWQPGITDRFRSSNLINRTIYDAADDAYVTTRSIFWPFGEVRHINGNFAAPREIQRAFVGTATNIVTLGDATELKAVAENVADHGVVETRGWKVGDPITNLTSRGKIPGWSTVRQRFWKNEALLNTGSYSEGNVARMQKGLAPQRFNPETGILESMELHHSPIPQRKGGLFEFIKLWPDEHRAIDIFRH</sequence>
<dbReference type="InterPro" id="IPR037146">
    <property type="entry name" value="Colicin/pyocin_DNase_dom_sf"/>
</dbReference>
<dbReference type="PANTHER" id="PTHR32305:SF15">
    <property type="entry name" value="PROTEIN RHSA-RELATED"/>
    <property type="match status" value="1"/>
</dbReference>
<gene>
    <name evidence="8" type="ORF">ACFS5N_09255</name>
</gene>
<keyword evidence="7" id="KW-0078">Bacteriocin</keyword>
<keyword evidence="6" id="KW-0044">Antibiotic</keyword>
<dbReference type="InterPro" id="IPR022385">
    <property type="entry name" value="Rhs_assc_core"/>
</dbReference>
<evidence type="ECO:0000256" key="2">
    <source>
        <dbReference type="ARBA" id="ARBA00022529"/>
    </source>
</evidence>
<dbReference type="Gene3D" id="2.180.10.10">
    <property type="entry name" value="RHS repeat-associated core"/>
    <property type="match status" value="1"/>
</dbReference>
<dbReference type="EMBL" id="JBHUPD010000002">
    <property type="protein sequence ID" value="MFD2872654.1"/>
    <property type="molecule type" value="Genomic_DNA"/>
</dbReference>
<keyword evidence="9" id="KW-1185">Reference proteome</keyword>
<dbReference type="PANTHER" id="PTHR32305">
    <property type="match status" value="1"/>
</dbReference>
<keyword evidence="5" id="KW-0378">Hydrolase</keyword>
<dbReference type="Proteomes" id="UP001597557">
    <property type="component" value="Unassembled WGS sequence"/>
</dbReference>
<keyword evidence="2" id="KW-0929">Antimicrobial</keyword>
<dbReference type="NCBIfam" id="TIGR03696">
    <property type="entry name" value="Rhs_assc_core"/>
    <property type="match status" value="1"/>
</dbReference>
<keyword evidence="3" id="KW-0540">Nuclease</keyword>
<dbReference type="SUPFAM" id="SSF54060">
    <property type="entry name" value="His-Me finger endonucleases"/>
    <property type="match status" value="1"/>
</dbReference>
<keyword evidence="4" id="KW-0255">Endonuclease</keyword>
<evidence type="ECO:0000256" key="5">
    <source>
        <dbReference type="ARBA" id="ARBA00022801"/>
    </source>
</evidence>
<evidence type="ECO:0000256" key="4">
    <source>
        <dbReference type="ARBA" id="ARBA00022759"/>
    </source>
</evidence>
<evidence type="ECO:0000256" key="6">
    <source>
        <dbReference type="ARBA" id="ARBA00023022"/>
    </source>
</evidence>